<gene>
    <name evidence="1" type="ORF">INT47_007108</name>
</gene>
<sequence length="552" mass="63118">MIVPKLPWSPIGQGSTVVLETQKEPGKIVKPMILDKPVVSKSHVIIRTNLPEPFNDMDMDMPLEVELRLKKSKAQKRRFGYSPHSCSYFTQPGFSKFYKFQSQPNQNSHISIISYNLISRANKTPLFSINYAARQLKLPRGSIITMDLSKNHKKKPNLSDKNTSILDFMSKKSNATCNQNSSEIDTSDILEADCHAFSDAEDINIKVTKVNGLNTTDLLKCITTYLVDEDDTECAYVDEESEMTEEELLTIDEDASKILNGGHSDKYLEKIQFEFRGCSKNLNTKGFLDNQKARKIVDIHENFYIMTYRYECPNKEHGTCAGYDRKIWNSKDLGKLLRAGAQNCLGPSKVSRVLREFYRLRHNELEFRYLDALRYHKTSTIMGMWNKKTVNPEFSPLVDKKRYAGSIPSASYLSFVYCSIINDLRPFMDQMISSSGGLILKADHSFKIIDHMGKINGVPVFDALYTVRNNYEEIRAQALVPTKAHSHLKTVYDTDQKFLESVVPKLEENVQHIPGGNVSRKGKEKENIRDTVPNNQHIENNNLETFDNDNYL</sequence>
<dbReference type="Proteomes" id="UP000603453">
    <property type="component" value="Unassembled WGS sequence"/>
</dbReference>
<keyword evidence="2" id="KW-1185">Reference proteome</keyword>
<protein>
    <submittedName>
        <fullName evidence="1">Uncharacterized protein</fullName>
    </submittedName>
</protein>
<proteinExistence type="predicted"/>
<dbReference type="EMBL" id="JAEPRD010000433">
    <property type="protein sequence ID" value="KAG2191317.1"/>
    <property type="molecule type" value="Genomic_DNA"/>
</dbReference>
<organism evidence="1 2">
    <name type="scientific">Mucor saturninus</name>
    <dbReference type="NCBI Taxonomy" id="64648"/>
    <lineage>
        <taxon>Eukaryota</taxon>
        <taxon>Fungi</taxon>
        <taxon>Fungi incertae sedis</taxon>
        <taxon>Mucoromycota</taxon>
        <taxon>Mucoromycotina</taxon>
        <taxon>Mucoromycetes</taxon>
        <taxon>Mucorales</taxon>
        <taxon>Mucorineae</taxon>
        <taxon>Mucoraceae</taxon>
        <taxon>Mucor</taxon>
    </lineage>
</organism>
<evidence type="ECO:0000313" key="1">
    <source>
        <dbReference type="EMBL" id="KAG2191317.1"/>
    </source>
</evidence>
<evidence type="ECO:0000313" key="2">
    <source>
        <dbReference type="Proteomes" id="UP000603453"/>
    </source>
</evidence>
<comment type="caution">
    <text evidence="1">The sequence shown here is derived from an EMBL/GenBank/DDBJ whole genome shotgun (WGS) entry which is preliminary data.</text>
</comment>
<dbReference type="AlphaFoldDB" id="A0A8H7URE7"/>
<name>A0A8H7URE7_9FUNG</name>
<reference evidence="1" key="1">
    <citation type="submission" date="2020-12" db="EMBL/GenBank/DDBJ databases">
        <title>Metabolic potential, ecology and presence of endohyphal bacteria is reflected in genomic diversity of Mucoromycotina.</title>
        <authorList>
            <person name="Muszewska A."/>
            <person name="Okrasinska A."/>
            <person name="Steczkiewicz K."/>
            <person name="Drgas O."/>
            <person name="Orlowska M."/>
            <person name="Perlinska-Lenart U."/>
            <person name="Aleksandrzak-Piekarczyk T."/>
            <person name="Szatraj K."/>
            <person name="Zielenkiewicz U."/>
            <person name="Pilsyk S."/>
            <person name="Malc E."/>
            <person name="Mieczkowski P."/>
            <person name="Kruszewska J.S."/>
            <person name="Biernat P."/>
            <person name="Pawlowska J."/>
        </authorList>
    </citation>
    <scope>NUCLEOTIDE SEQUENCE</scope>
    <source>
        <strain evidence="1">WA0000017839</strain>
    </source>
</reference>
<dbReference type="OrthoDB" id="2278185at2759"/>
<accession>A0A8H7URE7</accession>